<organism evidence="2">
    <name type="scientific">Sesamum latifolium</name>
    <dbReference type="NCBI Taxonomy" id="2727402"/>
    <lineage>
        <taxon>Eukaryota</taxon>
        <taxon>Viridiplantae</taxon>
        <taxon>Streptophyta</taxon>
        <taxon>Embryophyta</taxon>
        <taxon>Tracheophyta</taxon>
        <taxon>Spermatophyta</taxon>
        <taxon>Magnoliopsida</taxon>
        <taxon>eudicotyledons</taxon>
        <taxon>Gunneridae</taxon>
        <taxon>Pentapetalae</taxon>
        <taxon>asterids</taxon>
        <taxon>lamiids</taxon>
        <taxon>Lamiales</taxon>
        <taxon>Pedaliaceae</taxon>
        <taxon>Sesamum</taxon>
    </lineage>
</organism>
<reference evidence="2" key="1">
    <citation type="submission" date="2020-06" db="EMBL/GenBank/DDBJ databases">
        <authorList>
            <person name="Li T."/>
            <person name="Hu X."/>
            <person name="Zhang T."/>
            <person name="Song X."/>
            <person name="Zhang H."/>
            <person name="Dai N."/>
            <person name="Sheng W."/>
            <person name="Hou X."/>
            <person name="Wei L."/>
        </authorList>
    </citation>
    <scope>NUCLEOTIDE SEQUENCE</scope>
    <source>
        <strain evidence="2">KEN1</strain>
        <tissue evidence="2">Leaf</tissue>
    </source>
</reference>
<dbReference type="InterPro" id="IPR000477">
    <property type="entry name" value="RT_dom"/>
</dbReference>
<reference evidence="2" key="2">
    <citation type="journal article" date="2024" name="Plant">
        <title>Genomic evolution and insights into agronomic trait innovations of Sesamum species.</title>
        <authorList>
            <person name="Miao H."/>
            <person name="Wang L."/>
            <person name="Qu L."/>
            <person name="Liu H."/>
            <person name="Sun Y."/>
            <person name="Le M."/>
            <person name="Wang Q."/>
            <person name="Wei S."/>
            <person name="Zheng Y."/>
            <person name="Lin W."/>
            <person name="Duan Y."/>
            <person name="Cao H."/>
            <person name="Xiong S."/>
            <person name="Wang X."/>
            <person name="Wei L."/>
            <person name="Li C."/>
            <person name="Ma Q."/>
            <person name="Ju M."/>
            <person name="Zhao R."/>
            <person name="Li G."/>
            <person name="Mu C."/>
            <person name="Tian Q."/>
            <person name="Mei H."/>
            <person name="Zhang T."/>
            <person name="Gao T."/>
            <person name="Zhang H."/>
        </authorList>
    </citation>
    <scope>NUCLEOTIDE SEQUENCE</scope>
    <source>
        <strain evidence="2">KEN1</strain>
    </source>
</reference>
<accession>A0AAW2XKE0</accession>
<dbReference type="AlphaFoldDB" id="A0AAW2XKE0"/>
<dbReference type="EMBL" id="JACGWN010000003">
    <property type="protein sequence ID" value="KAL0454374.1"/>
    <property type="molecule type" value="Genomic_DNA"/>
</dbReference>
<name>A0AAW2XKE0_9LAMI</name>
<proteinExistence type="predicted"/>
<evidence type="ECO:0000313" key="2">
    <source>
        <dbReference type="EMBL" id="KAL0454374.1"/>
    </source>
</evidence>
<gene>
    <name evidence="2" type="ORF">Slati_0776600</name>
</gene>
<comment type="caution">
    <text evidence="2">The sequence shown here is derived from an EMBL/GenBank/DDBJ whole genome shotgun (WGS) entry which is preliminary data.</text>
</comment>
<evidence type="ECO:0000259" key="1">
    <source>
        <dbReference type="Pfam" id="PF00078"/>
    </source>
</evidence>
<dbReference type="Pfam" id="PF00078">
    <property type="entry name" value="RVT_1"/>
    <property type="match status" value="1"/>
</dbReference>
<protein>
    <recommendedName>
        <fullName evidence="1">Reverse transcriptase domain-containing protein</fullName>
    </recommendedName>
</protein>
<sequence>MPETGSCQGDPLSSYLFLLCAEAFSGLIQKAKVEGSIQGISVSRSAPSISHLLFADDTLIFCRATTKAMSCIRDILCLSERASGLKVHMQRSAMVISRNVTEDLRLELVRILGVVEVPRHEKYLGLLRSLDDRNESYLKALRTAYGVSYIIGRQRSSPKRVDQFF</sequence>
<feature type="domain" description="Reverse transcriptase" evidence="1">
    <location>
        <begin position="5"/>
        <end position="114"/>
    </location>
</feature>